<evidence type="ECO:0000313" key="1">
    <source>
        <dbReference type="EMBL" id="KAL3955991.1"/>
    </source>
</evidence>
<dbReference type="EMBL" id="JBGNUJ010000008">
    <property type="protein sequence ID" value="KAL3955991.1"/>
    <property type="molecule type" value="Genomic_DNA"/>
</dbReference>
<keyword evidence="2" id="KW-1185">Reference proteome</keyword>
<protein>
    <submittedName>
        <fullName evidence="1">Uncharacterized protein</fullName>
    </submittedName>
</protein>
<name>A0ACC4DKN6_PURLI</name>
<comment type="caution">
    <text evidence="1">The sequence shown here is derived from an EMBL/GenBank/DDBJ whole genome shotgun (WGS) entry which is preliminary data.</text>
</comment>
<reference evidence="1" key="1">
    <citation type="submission" date="2024-12" db="EMBL/GenBank/DDBJ databases">
        <title>Comparative genomics and development of molecular markers within Purpureocillium lilacinum and among Purpureocillium species.</title>
        <authorList>
            <person name="Yeh Z.-Y."/>
            <person name="Ni N.-T."/>
            <person name="Lo P.-H."/>
            <person name="Mushyakhwo K."/>
            <person name="Lin C.-F."/>
            <person name="Nai Y.-S."/>
        </authorList>
    </citation>
    <scope>NUCLEOTIDE SEQUENCE</scope>
    <source>
        <strain evidence="1">NCHU-NPUST-175</strain>
    </source>
</reference>
<sequence>MRRTLTSLTGQHRGLTALPGRCACPTHPRPVRAKVRSLTGRETGPFGHRVGGAPGGGDDDDAPSIRMPTKLRLRHTAMPEYDLSFSEKGDRSRDRASFTNSSWNLRTDRPKDHGKGQARTHLCTVECDLPVMEPLLGVAWGVAVVVFDDMIGGQQPRRTIAGLGVRRTITA</sequence>
<organism evidence="1 2">
    <name type="scientific">Purpureocillium lilacinum</name>
    <name type="common">Paecilomyces lilacinus</name>
    <dbReference type="NCBI Taxonomy" id="33203"/>
    <lineage>
        <taxon>Eukaryota</taxon>
        <taxon>Fungi</taxon>
        <taxon>Dikarya</taxon>
        <taxon>Ascomycota</taxon>
        <taxon>Pezizomycotina</taxon>
        <taxon>Sordariomycetes</taxon>
        <taxon>Hypocreomycetidae</taxon>
        <taxon>Hypocreales</taxon>
        <taxon>Ophiocordycipitaceae</taxon>
        <taxon>Purpureocillium</taxon>
    </lineage>
</organism>
<gene>
    <name evidence="1" type="ORF">ACCO45_008837</name>
</gene>
<accession>A0ACC4DKN6</accession>
<proteinExistence type="predicted"/>
<evidence type="ECO:0000313" key="2">
    <source>
        <dbReference type="Proteomes" id="UP001638806"/>
    </source>
</evidence>
<dbReference type="Proteomes" id="UP001638806">
    <property type="component" value="Unassembled WGS sequence"/>
</dbReference>